<dbReference type="InterPro" id="IPR001173">
    <property type="entry name" value="Glyco_trans_2-like"/>
</dbReference>
<organism evidence="2 3">
    <name type="scientific">Brucella tritici</name>
    <dbReference type="NCBI Taxonomy" id="94626"/>
    <lineage>
        <taxon>Bacteria</taxon>
        <taxon>Pseudomonadati</taxon>
        <taxon>Pseudomonadota</taxon>
        <taxon>Alphaproteobacteria</taxon>
        <taxon>Hyphomicrobiales</taxon>
        <taxon>Brucellaceae</taxon>
        <taxon>Brucella/Ochrobactrum group</taxon>
        <taxon>Brucella</taxon>
    </lineage>
</organism>
<sequence>MTKIQPDKHQSTIIPSLLLTISIVTFKPDPSELRSTLDSLAGALSGFDRAQIAITIVDNSPEDMISDLLQTALRSWDYKLIQGHGNVGFGRAHNLAIETTGQYHLVLNPDVQMAPDALKAAVEFMQEHPACGLISPYAVWPNGERQYLCKQKPSVLDLFLRGFAPVSISQLFEARLRRYEMQIETQDAVFWNPPIVSGCFMFLRGDILKKIQGFDHRYFLYFEDFDLSLRCACRSSIAFVPYVRIVHAGGHASRKGLWHRMQFIKSALLFYRTHGMRLA</sequence>
<name>A0A7V7VQG2_9HYPH</name>
<evidence type="ECO:0000259" key="1">
    <source>
        <dbReference type="Pfam" id="PF00535"/>
    </source>
</evidence>
<proteinExistence type="predicted"/>
<dbReference type="PANTHER" id="PTHR43179:SF10">
    <property type="entry name" value="GLYCOSYL TRANSFERASE"/>
    <property type="match status" value="1"/>
</dbReference>
<dbReference type="EMBL" id="WBVY01000008">
    <property type="protein sequence ID" value="KAB2654940.1"/>
    <property type="molecule type" value="Genomic_DNA"/>
</dbReference>
<dbReference type="Proteomes" id="UP000460650">
    <property type="component" value="Unassembled WGS sequence"/>
</dbReference>
<dbReference type="Pfam" id="PF00535">
    <property type="entry name" value="Glycos_transf_2"/>
    <property type="match status" value="1"/>
</dbReference>
<evidence type="ECO:0000313" key="3">
    <source>
        <dbReference type="Proteomes" id="UP000460650"/>
    </source>
</evidence>
<comment type="caution">
    <text evidence="2">The sequence shown here is derived from an EMBL/GenBank/DDBJ whole genome shotgun (WGS) entry which is preliminary data.</text>
</comment>
<feature type="domain" description="Glycosyltransferase 2-like" evidence="1">
    <location>
        <begin position="23"/>
        <end position="211"/>
    </location>
</feature>
<protein>
    <submittedName>
        <fullName evidence="2">Glycosyltransferase</fullName>
    </submittedName>
</protein>
<dbReference type="GO" id="GO:0016740">
    <property type="term" value="F:transferase activity"/>
    <property type="evidence" value="ECO:0007669"/>
    <property type="project" value="UniProtKB-KW"/>
</dbReference>
<evidence type="ECO:0000313" key="2">
    <source>
        <dbReference type="EMBL" id="KAB2654940.1"/>
    </source>
</evidence>
<dbReference type="RefSeq" id="WP_151648592.1">
    <property type="nucleotide sequence ID" value="NZ_WBVY01000008.1"/>
</dbReference>
<dbReference type="SUPFAM" id="SSF53448">
    <property type="entry name" value="Nucleotide-diphospho-sugar transferases"/>
    <property type="match status" value="1"/>
</dbReference>
<dbReference type="PANTHER" id="PTHR43179">
    <property type="entry name" value="RHAMNOSYLTRANSFERASE WBBL"/>
    <property type="match status" value="1"/>
</dbReference>
<accession>A0A7V7VQG2</accession>
<gene>
    <name evidence="2" type="ORF">F9K94_21995</name>
</gene>
<dbReference type="InterPro" id="IPR029044">
    <property type="entry name" value="Nucleotide-diphossugar_trans"/>
</dbReference>
<keyword evidence="2" id="KW-0808">Transferase</keyword>
<dbReference type="AlphaFoldDB" id="A0A7V7VQG2"/>
<dbReference type="Gene3D" id="3.90.550.10">
    <property type="entry name" value="Spore Coat Polysaccharide Biosynthesis Protein SpsA, Chain A"/>
    <property type="match status" value="1"/>
</dbReference>
<reference evidence="2 3" key="1">
    <citation type="submission" date="2019-09" db="EMBL/GenBank/DDBJ databases">
        <title>Taxonomic organization of the family Brucellaceae based on a phylogenomic approach.</title>
        <authorList>
            <person name="Leclercq S."/>
            <person name="Cloeckaert A."/>
            <person name="Zygmunt M.S."/>
        </authorList>
    </citation>
    <scope>NUCLEOTIDE SEQUENCE [LARGE SCALE GENOMIC DNA]</scope>
    <source>
        <strain evidence="2 3">TA93</strain>
    </source>
</reference>